<evidence type="ECO:0000313" key="2">
    <source>
        <dbReference type="WBParaSite" id="jg23853"/>
    </source>
</evidence>
<dbReference type="Proteomes" id="UP000887574">
    <property type="component" value="Unplaced"/>
</dbReference>
<organism evidence="1 2">
    <name type="scientific">Ditylenchus dipsaci</name>
    <dbReference type="NCBI Taxonomy" id="166011"/>
    <lineage>
        <taxon>Eukaryota</taxon>
        <taxon>Metazoa</taxon>
        <taxon>Ecdysozoa</taxon>
        <taxon>Nematoda</taxon>
        <taxon>Chromadorea</taxon>
        <taxon>Rhabditida</taxon>
        <taxon>Tylenchina</taxon>
        <taxon>Tylenchomorpha</taxon>
        <taxon>Sphaerularioidea</taxon>
        <taxon>Anguinidae</taxon>
        <taxon>Anguininae</taxon>
        <taxon>Ditylenchus</taxon>
    </lineage>
</organism>
<dbReference type="AlphaFoldDB" id="A0A915DUM9"/>
<protein>
    <submittedName>
        <fullName evidence="2">Uncharacterized protein</fullName>
    </submittedName>
</protein>
<sequence>MGKERELKRQTRFGADGGADKKKLNSTFDQYRLCFFYYNIFLSIIVENMQEDELHLLSSEVEGLHQYESSQAFLTVSLLAFSRCSHFSAGVPQQYGAQKTSGQSIFYSQPYRPPFAFNYSINNSSSGSGDLSPFFRRHPLVANLDCSRLLNNDKNYIRRAAKSRISYKDDPVLPMDWLYSPQTLLPCSPIVG</sequence>
<evidence type="ECO:0000313" key="1">
    <source>
        <dbReference type="Proteomes" id="UP000887574"/>
    </source>
</evidence>
<dbReference type="WBParaSite" id="jg23853">
    <property type="protein sequence ID" value="jg23853"/>
    <property type="gene ID" value="jg23853"/>
</dbReference>
<name>A0A915DUM9_9BILA</name>
<accession>A0A915DUM9</accession>
<proteinExistence type="predicted"/>
<keyword evidence="1" id="KW-1185">Reference proteome</keyword>
<reference evidence="2" key="1">
    <citation type="submission" date="2022-11" db="UniProtKB">
        <authorList>
            <consortium name="WormBaseParasite"/>
        </authorList>
    </citation>
    <scope>IDENTIFICATION</scope>
</reference>